<proteinExistence type="predicted"/>
<comment type="caution">
    <text evidence="1">The sequence shown here is derived from an EMBL/GenBank/DDBJ whole genome shotgun (WGS) entry which is preliminary data.</text>
</comment>
<name>A0AAE1D1K6_9GAST</name>
<dbReference type="AlphaFoldDB" id="A0AAE1D1K6"/>
<gene>
    <name evidence="1" type="ORF">RRG08_065638</name>
</gene>
<reference evidence="1" key="1">
    <citation type="journal article" date="2023" name="G3 (Bethesda)">
        <title>A reference genome for the long-term kleptoplast-retaining sea slug Elysia crispata morphotype clarki.</title>
        <authorList>
            <person name="Eastman K.E."/>
            <person name="Pendleton A.L."/>
            <person name="Shaikh M.A."/>
            <person name="Suttiyut T."/>
            <person name="Ogas R."/>
            <person name="Tomko P."/>
            <person name="Gavelis G."/>
            <person name="Widhalm J.R."/>
            <person name="Wisecaver J.H."/>
        </authorList>
    </citation>
    <scope>NUCLEOTIDE SEQUENCE</scope>
    <source>
        <strain evidence="1">ECLA1</strain>
    </source>
</reference>
<dbReference type="EMBL" id="JAWDGP010005809">
    <property type="protein sequence ID" value="KAK3751732.1"/>
    <property type="molecule type" value="Genomic_DNA"/>
</dbReference>
<evidence type="ECO:0000313" key="2">
    <source>
        <dbReference type="Proteomes" id="UP001283361"/>
    </source>
</evidence>
<keyword evidence="2" id="KW-1185">Reference proteome</keyword>
<organism evidence="1 2">
    <name type="scientific">Elysia crispata</name>
    <name type="common">lettuce slug</name>
    <dbReference type="NCBI Taxonomy" id="231223"/>
    <lineage>
        <taxon>Eukaryota</taxon>
        <taxon>Metazoa</taxon>
        <taxon>Spiralia</taxon>
        <taxon>Lophotrochozoa</taxon>
        <taxon>Mollusca</taxon>
        <taxon>Gastropoda</taxon>
        <taxon>Heterobranchia</taxon>
        <taxon>Euthyneura</taxon>
        <taxon>Panpulmonata</taxon>
        <taxon>Sacoglossa</taxon>
        <taxon>Placobranchoidea</taxon>
        <taxon>Plakobranchidae</taxon>
        <taxon>Elysia</taxon>
    </lineage>
</organism>
<protein>
    <submittedName>
        <fullName evidence="1">Uncharacterized protein</fullName>
    </submittedName>
</protein>
<dbReference type="Proteomes" id="UP001283361">
    <property type="component" value="Unassembled WGS sequence"/>
</dbReference>
<sequence>MRDVSELRHRPAPDECLLRLVEPGISPRSRGSSFKVSVSVSAYSQGHKGHHNNNVLAVGESCLDLTLSFATLDKHDKCPEYQLTSSWTEIMLGLRCIYSLSLTVEGTDPVPLFS</sequence>
<evidence type="ECO:0000313" key="1">
    <source>
        <dbReference type="EMBL" id="KAK3751732.1"/>
    </source>
</evidence>
<accession>A0AAE1D1K6</accession>